<organism evidence="2 3">
    <name type="scientific">Rubellimicrobium mesophilum DSM 19309</name>
    <dbReference type="NCBI Taxonomy" id="442562"/>
    <lineage>
        <taxon>Bacteria</taxon>
        <taxon>Pseudomonadati</taxon>
        <taxon>Pseudomonadota</taxon>
        <taxon>Alphaproteobacteria</taxon>
        <taxon>Rhodobacterales</taxon>
        <taxon>Roseobacteraceae</taxon>
        <taxon>Rubellimicrobium</taxon>
    </lineage>
</organism>
<dbReference type="STRING" id="442562.Rumeso_02683"/>
<dbReference type="HOGENOM" id="CLU_067202_2_1_5"/>
<dbReference type="OrthoDB" id="1550976at2"/>
<dbReference type="Gene3D" id="3.40.50.300">
    <property type="entry name" value="P-loop containing nucleotide triphosphate hydrolases"/>
    <property type="match status" value="1"/>
</dbReference>
<feature type="domain" description="Phosphoribulokinase/uridine kinase" evidence="1">
    <location>
        <begin position="27"/>
        <end position="153"/>
    </location>
</feature>
<dbReference type="Proteomes" id="UP000019666">
    <property type="component" value="Unassembled WGS sequence"/>
</dbReference>
<gene>
    <name evidence="2" type="ORF">Rumeso_02683</name>
</gene>
<proteinExistence type="predicted"/>
<dbReference type="InterPro" id="IPR006083">
    <property type="entry name" value="PRK/URK"/>
</dbReference>
<name>A0A017HPP6_9RHOB</name>
<dbReference type="Pfam" id="PF00485">
    <property type="entry name" value="PRK"/>
    <property type="match status" value="1"/>
</dbReference>
<keyword evidence="3" id="KW-1185">Reference proteome</keyword>
<sequence length="224" mass="24569">MLDISGQVTALAERAQGLLAERPRVLLALAGAPAAGKSTMAAALHKRLREQRIAAEVVQLDGFLLDTAVLDARGLRQRKGAPETLDARGFLHLARRLQEGGEVVAPIFDRARDIAIAGAQVVPADCQVVICEGNYLLFDEDPWRDLLPLWDLTARIDVPLPELRARLIQRWLSHGLSRAATRRAEVNDVPNARRVLERELPAQLILAIRPETGGDIVPRTGMAR</sequence>
<protein>
    <recommendedName>
        <fullName evidence="1">Phosphoribulokinase/uridine kinase domain-containing protein</fullName>
    </recommendedName>
</protein>
<dbReference type="PATRIC" id="fig|442562.3.peg.2638"/>
<evidence type="ECO:0000313" key="2">
    <source>
        <dbReference type="EMBL" id="EYD75739.1"/>
    </source>
</evidence>
<dbReference type="SUPFAM" id="SSF52540">
    <property type="entry name" value="P-loop containing nucleoside triphosphate hydrolases"/>
    <property type="match status" value="1"/>
</dbReference>
<evidence type="ECO:0000259" key="1">
    <source>
        <dbReference type="Pfam" id="PF00485"/>
    </source>
</evidence>
<dbReference type="PANTHER" id="PTHR10285">
    <property type="entry name" value="URIDINE KINASE"/>
    <property type="match status" value="1"/>
</dbReference>
<dbReference type="EMBL" id="AOSK01000067">
    <property type="protein sequence ID" value="EYD75739.1"/>
    <property type="molecule type" value="Genomic_DNA"/>
</dbReference>
<dbReference type="RefSeq" id="WP_037281388.1">
    <property type="nucleotide sequence ID" value="NZ_KK088585.1"/>
</dbReference>
<dbReference type="GO" id="GO:0005524">
    <property type="term" value="F:ATP binding"/>
    <property type="evidence" value="ECO:0007669"/>
    <property type="project" value="InterPro"/>
</dbReference>
<accession>A0A017HPP6</accession>
<dbReference type="InterPro" id="IPR027417">
    <property type="entry name" value="P-loop_NTPase"/>
</dbReference>
<dbReference type="AlphaFoldDB" id="A0A017HPP6"/>
<evidence type="ECO:0000313" key="3">
    <source>
        <dbReference type="Proteomes" id="UP000019666"/>
    </source>
</evidence>
<dbReference type="GO" id="GO:0016301">
    <property type="term" value="F:kinase activity"/>
    <property type="evidence" value="ECO:0007669"/>
    <property type="project" value="InterPro"/>
</dbReference>
<reference evidence="2 3" key="1">
    <citation type="submission" date="2013-02" db="EMBL/GenBank/DDBJ databases">
        <authorList>
            <person name="Fiebig A."/>
            <person name="Goeker M."/>
            <person name="Klenk H.-P.P."/>
        </authorList>
    </citation>
    <scope>NUCLEOTIDE SEQUENCE [LARGE SCALE GENOMIC DNA]</scope>
    <source>
        <strain evidence="2 3">DSM 19309</strain>
    </source>
</reference>
<comment type="caution">
    <text evidence="2">The sequence shown here is derived from an EMBL/GenBank/DDBJ whole genome shotgun (WGS) entry which is preliminary data.</text>
</comment>